<dbReference type="AlphaFoldDB" id="A0A061EWV9"/>
<dbReference type="InParanoid" id="A0A061EWV9"/>
<protein>
    <recommendedName>
        <fullName evidence="4">Gag-pro-like protein</fullName>
    </recommendedName>
</protein>
<keyword evidence="3" id="KW-1185">Reference proteome</keyword>
<dbReference type="Gramene" id="EOY09138">
    <property type="protein sequence ID" value="EOY09138"/>
    <property type="gene ID" value="TCM_024532"/>
</dbReference>
<dbReference type="PANTHER" id="PTHR32108">
    <property type="entry name" value="DNA-DIRECTED RNA POLYMERASE SUBUNIT ALPHA"/>
    <property type="match status" value="1"/>
</dbReference>
<dbReference type="PANTHER" id="PTHR32108:SF8">
    <property type="entry name" value="GAG-PRO-LIKE PROTEIN"/>
    <property type="match status" value="1"/>
</dbReference>
<name>A0A061EWV9_THECC</name>
<proteinExistence type="predicted"/>
<dbReference type="HOGENOM" id="CLU_1790399_0_0_1"/>
<reference evidence="2 3" key="1">
    <citation type="journal article" date="2013" name="Genome Biol.">
        <title>The genome sequence of the most widely cultivated cacao type and its use to identify candidate genes regulating pod color.</title>
        <authorList>
            <person name="Motamayor J.C."/>
            <person name="Mockaitis K."/>
            <person name="Schmutz J."/>
            <person name="Haiminen N."/>
            <person name="Iii D.L."/>
            <person name="Cornejo O."/>
            <person name="Findley S.D."/>
            <person name="Zheng P."/>
            <person name="Utro F."/>
            <person name="Royaert S."/>
            <person name="Saski C."/>
            <person name="Jenkins J."/>
            <person name="Podicheti R."/>
            <person name="Zhao M."/>
            <person name="Scheffler B.E."/>
            <person name="Stack J.C."/>
            <person name="Feltus F.A."/>
            <person name="Mustiga G.M."/>
            <person name="Amores F."/>
            <person name="Phillips W."/>
            <person name="Marelli J.P."/>
            <person name="May G.D."/>
            <person name="Shapiro H."/>
            <person name="Ma J."/>
            <person name="Bustamante C.D."/>
            <person name="Schnell R.J."/>
            <person name="Main D."/>
            <person name="Gilbert D."/>
            <person name="Parida L."/>
            <person name="Kuhn D.N."/>
        </authorList>
    </citation>
    <scope>NUCLEOTIDE SEQUENCE [LARGE SCALE GENOMIC DNA]</scope>
    <source>
        <strain evidence="3">cv. Matina 1-6</strain>
    </source>
</reference>
<organism evidence="2 3">
    <name type="scientific">Theobroma cacao</name>
    <name type="common">Cacao</name>
    <name type="synonym">Cocoa</name>
    <dbReference type="NCBI Taxonomy" id="3641"/>
    <lineage>
        <taxon>Eukaryota</taxon>
        <taxon>Viridiplantae</taxon>
        <taxon>Streptophyta</taxon>
        <taxon>Embryophyta</taxon>
        <taxon>Tracheophyta</taxon>
        <taxon>Spermatophyta</taxon>
        <taxon>Magnoliopsida</taxon>
        <taxon>eudicotyledons</taxon>
        <taxon>Gunneridae</taxon>
        <taxon>Pentapetalae</taxon>
        <taxon>rosids</taxon>
        <taxon>malvids</taxon>
        <taxon>Malvales</taxon>
        <taxon>Malvaceae</taxon>
        <taxon>Byttnerioideae</taxon>
        <taxon>Theobroma</taxon>
    </lineage>
</organism>
<evidence type="ECO:0008006" key="4">
    <source>
        <dbReference type="Google" id="ProtNLM"/>
    </source>
</evidence>
<gene>
    <name evidence="2" type="ORF">TCM_024532</name>
</gene>
<feature type="region of interest" description="Disordered" evidence="1">
    <location>
        <begin position="45"/>
        <end position="78"/>
    </location>
</feature>
<feature type="compositionally biased region" description="Low complexity" evidence="1">
    <location>
        <begin position="45"/>
        <end position="60"/>
    </location>
</feature>
<evidence type="ECO:0000313" key="2">
    <source>
        <dbReference type="EMBL" id="EOY09138.1"/>
    </source>
</evidence>
<dbReference type="EMBL" id="CM001883">
    <property type="protein sequence ID" value="EOY09138.1"/>
    <property type="molecule type" value="Genomic_DNA"/>
</dbReference>
<sequence length="145" mass="16498">MESEKAMRMDQMDKVQQEMKEQLAKMMELIMNISKGKTVVEELANQASQQTSSNNNSTYQPPGTTFGVNPVNPIKVPNLDDTREQEKLNKAPVHFNSLKPLYPKWYDANAHCDYHYGIQGHSTENCTAQKYSYIHLGKILNSSSE</sequence>
<evidence type="ECO:0000256" key="1">
    <source>
        <dbReference type="SAM" id="MobiDB-lite"/>
    </source>
</evidence>
<accession>A0A061EWV9</accession>
<evidence type="ECO:0000313" key="3">
    <source>
        <dbReference type="Proteomes" id="UP000026915"/>
    </source>
</evidence>
<dbReference type="Proteomes" id="UP000026915">
    <property type="component" value="Chromosome 5"/>
</dbReference>